<dbReference type="Proteomes" id="UP000267418">
    <property type="component" value="Unassembled WGS sequence"/>
</dbReference>
<dbReference type="PANTHER" id="PTHR30269:SF32">
    <property type="entry name" value="MEMBRANE TRANSPORTER PROTEIN-RELATED"/>
    <property type="match status" value="1"/>
</dbReference>
<evidence type="ECO:0000256" key="6">
    <source>
        <dbReference type="ARBA" id="ARBA00022989"/>
    </source>
</evidence>
<evidence type="ECO:0000313" key="10">
    <source>
        <dbReference type="Proteomes" id="UP000267418"/>
    </source>
</evidence>
<proteinExistence type="inferred from homology"/>
<keyword evidence="3" id="KW-0813">Transport</keyword>
<dbReference type="EMBL" id="RXOE01000013">
    <property type="protein sequence ID" value="RTQ30558.1"/>
    <property type="molecule type" value="Genomic_DNA"/>
</dbReference>
<evidence type="ECO:0000256" key="4">
    <source>
        <dbReference type="ARBA" id="ARBA00022475"/>
    </source>
</evidence>
<feature type="transmembrane region" description="Helical" evidence="8">
    <location>
        <begin position="108"/>
        <end position="126"/>
    </location>
</feature>
<keyword evidence="4 8" id="KW-1003">Cell membrane</keyword>
<keyword evidence="5 8" id="KW-0812">Transmembrane</keyword>
<evidence type="ECO:0000256" key="2">
    <source>
        <dbReference type="ARBA" id="ARBA00009142"/>
    </source>
</evidence>
<accession>A0A431TCR2</accession>
<feature type="transmembrane region" description="Helical" evidence="8">
    <location>
        <begin position="202"/>
        <end position="220"/>
    </location>
</feature>
<keyword evidence="10" id="KW-1185">Reference proteome</keyword>
<comment type="subcellular location">
    <subcellularLocation>
        <location evidence="1 8">Cell membrane</location>
        <topology evidence="1 8">Multi-pass membrane protein</topology>
    </subcellularLocation>
</comment>
<keyword evidence="7 8" id="KW-0472">Membrane</keyword>
<organism evidence="9 10">
    <name type="scientific">Variovorax gossypii</name>
    <dbReference type="NCBI Taxonomy" id="1679495"/>
    <lineage>
        <taxon>Bacteria</taxon>
        <taxon>Pseudomonadati</taxon>
        <taxon>Pseudomonadota</taxon>
        <taxon>Betaproteobacteria</taxon>
        <taxon>Burkholderiales</taxon>
        <taxon>Comamonadaceae</taxon>
        <taxon>Variovorax</taxon>
    </lineage>
</organism>
<comment type="similarity">
    <text evidence="2 8">Belongs to the 4-toluene sulfonate uptake permease (TSUP) (TC 2.A.102) family.</text>
</comment>
<feature type="transmembrane region" description="Helical" evidence="8">
    <location>
        <begin position="81"/>
        <end position="101"/>
    </location>
</feature>
<dbReference type="RefSeq" id="WP_126473935.1">
    <property type="nucleotide sequence ID" value="NZ_RXOE01000013.1"/>
</dbReference>
<reference evidence="9 10" key="1">
    <citation type="submission" date="2018-12" db="EMBL/GenBank/DDBJ databases">
        <title>The genome of Variovorax gossypii DSM 100435.</title>
        <authorList>
            <person name="Gao J."/>
            <person name="Sun J."/>
        </authorList>
    </citation>
    <scope>NUCLEOTIDE SEQUENCE [LARGE SCALE GENOMIC DNA]</scope>
    <source>
        <strain evidence="9 10">DSM 100435</strain>
    </source>
</reference>
<dbReference type="InterPro" id="IPR052017">
    <property type="entry name" value="TSUP"/>
</dbReference>
<protein>
    <recommendedName>
        <fullName evidence="8">Probable membrane transporter protein</fullName>
    </recommendedName>
</protein>
<evidence type="ECO:0000256" key="8">
    <source>
        <dbReference type="RuleBase" id="RU363041"/>
    </source>
</evidence>
<evidence type="ECO:0000256" key="5">
    <source>
        <dbReference type="ARBA" id="ARBA00022692"/>
    </source>
</evidence>
<dbReference type="Pfam" id="PF01925">
    <property type="entry name" value="TauE"/>
    <property type="match status" value="1"/>
</dbReference>
<keyword evidence="6 8" id="KW-1133">Transmembrane helix</keyword>
<comment type="caution">
    <text evidence="9">The sequence shown here is derived from an EMBL/GenBank/DDBJ whole genome shotgun (WGS) entry which is preliminary data.</text>
</comment>
<feature type="transmembrane region" description="Helical" evidence="8">
    <location>
        <begin position="174"/>
        <end position="196"/>
    </location>
</feature>
<dbReference type="AlphaFoldDB" id="A0A431TCR2"/>
<feature type="transmembrane region" description="Helical" evidence="8">
    <location>
        <begin position="15"/>
        <end position="40"/>
    </location>
</feature>
<dbReference type="GO" id="GO:0005886">
    <property type="term" value="C:plasma membrane"/>
    <property type="evidence" value="ECO:0007669"/>
    <property type="project" value="UniProtKB-SubCell"/>
</dbReference>
<feature type="transmembrane region" description="Helical" evidence="8">
    <location>
        <begin position="232"/>
        <end position="252"/>
    </location>
</feature>
<dbReference type="OrthoDB" id="5801432at2"/>
<feature type="transmembrane region" description="Helical" evidence="8">
    <location>
        <begin position="138"/>
        <end position="162"/>
    </location>
</feature>
<evidence type="ECO:0000313" key="9">
    <source>
        <dbReference type="EMBL" id="RTQ30558.1"/>
    </source>
</evidence>
<evidence type="ECO:0000256" key="3">
    <source>
        <dbReference type="ARBA" id="ARBA00022448"/>
    </source>
</evidence>
<name>A0A431TCR2_9BURK</name>
<sequence length="254" mass="26728">MDFIFGTLPVTPSQFAVVCTGVVVAYVIFGIAGFGTALVAGPVLANFIPVASVVPLLALLDFFAAVANVSRDARSADVGELRRLVPVMALGSLVGAALLLLGRPQLMLLALGIFAVAYALYSLSGIKPASRLSQRAAMPFGFVGGIFSAMFGSGGFIYAIYLSGRIEAKERIRVTQSTLIGLSTLTRAVLFLLAGVYAQTSILWLAVLLFPAMLVGTAVGRRITLRLSREQFIKVVALAVLCSGAFLIYRYAAG</sequence>
<dbReference type="InterPro" id="IPR002781">
    <property type="entry name" value="TM_pro_TauE-like"/>
</dbReference>
<dbReference type="PANTHER" id="PTHR30269">
    <property type="entry name" value="TRANSMEMBRANE PROTEIN YFCA"/>
    <property type="match status" value="1"/>
</dbReference>
<evidence type="ECO:0000256" key="7">
    <source>
        <dbReference type="ARBA" id="ARBA00023136"/>
    </source>
</evidence>
<gene>
    <name evidence="9" type="ORF">EJP69_29210</name>
</gene>
<evidence type="ECO:0000256" key="1">
    <source>
        <dbReference type="ARBA" id="ARBA00004651"/>
    </source>
</evidence>
<feature type="transmembrane region" description="Helical" evidence="8">
    <location>
        <begin position="47"/>
        <end position="69"/>
    </location>
</feature>